<reference evidence="8 9" key="1">
    <citation type="journal article" date="2020" name="Cell">
        <title>Large-Scale Comparative Analyses of Tick Genomes Elucidate Their Genetic Diversity and Vector Capacities.</title>
        <authorList>
            <consortium name="Tick Genome and Microbiome Consortium (TIGMIC)"/>
            <person name="Jia N."/>
            <person name="Wang J."/>
            <person name="Shi W."/>
            <person name="Du L."/>
            <person name="Sun Y."/>
            <person name="Zhan W."/>
            <person name="Jiang J.F."/>
            <person name="Wang Q."/>
            <person name="Zhang B."/>
            <person name="Ji P."/>
            <person name="Bell-Sakyi L."/>
            <person name="Cui X.M."/>
            <person name="Yuan T.T."/>
            <person name="Jiang B.G."/>
            <person name="Yang W.F."/>
            <person name="Lam T.T."/>
            <person name="Chang Q.C."/>
            <person name="Ding S.J."/>
            <person name="Wang X.J."/>
            <person name="Zhu J.G."/>
            <person name="Ruan X.D."/>
            <person name="Zhao L."/>
            <person name="Wei J.T."/>
            <person name="Ye R.Z."/>
            <person name="Que T.C."/>
            <person name="Du C.H."/>
            <person name="Zhou Y.H."/>
            <person name="Cheng J.X."/>
            <person name="Dai P.F."/>
            <person name="Guo W.B."/>
            <person name="Han X.H."/>
            <person name="Huang E.J."/>
            <person name="Li L.F."/>
            <person name="Wei W."/>
            <person name="Gao Y.C."/>
            <person name="Liu J.Z."/>
            <person name="Shao H.Z."/>
            <person name="Wang X."/>
            <person name="Wang C.C."/>
            <person name="Yang T.C."/>
            <person name="Huo Q.B."/>
            <person name="Li W."/>
            <person name="Chen H.Y."/>
            <person name="Chen S.E."/>
            <person name="Zhou L.G."/>
            <person name="Ni X.B."/>
            <person name="Tian J.H."/>
            <person name="Sheng Y."/>
            <person name="Liu T."/>
            <person name="Pan Y.S."/>
            <person name="Xia L.Y."/>
            <person name="Li J."/>
            <person name="Zhao F."/>
            <person name="Cao W.C."/>
        </authorList>
    </citation>
    <scope>NUCLEOTIDE SEQUENCE [LARGE SCALE GENOMIC DNA]</scope>
    <source>
        <strain evidence="8">HaeL-2018</strain>
    </source>
</reference>
<feature type="domain" description="Enhancer of mRNA-decapping protein 4 WD40 repeat region" evidence="7">
    <location>
        <begin position="2"/>
        <end position="326"/>
    </location>
</feature>
<dbReference type="SUPFAM" id="SSF50978">
    <property type="entry name" value="WD40 repeat-like"/>
    <property type="match status" value="1"/>
</dbReference>
<evidence type="ECO:0000256" key="2">
    <source>
        <dbReference type="ARBA" id="ARBA00009639"/>
    </source>
</evidence>
<evidence type="ECO:0000256" key="6">
    <source>
        <dbReference type="PROSITE-ProRule" id="PRU00221"/>
    </source>
</evidence>
<dbReference type="PANTHER" id="PTHR15598">
    <property type="entry name" value="ENHANCER OF MRNA-DECAPPING PROTEIN 4"/>
    <property type="match status" value="1"/>
</dbReference>
<evidence type="ECO:0000313" key="8">
    <source>
        <dbReference type="EMBL" id="KAH9361748.1"/>
    </source>
</evidence>
<keyword evidence="3" id="KW-0963">Cytoplasm</keyword>
<accession>A0A9J6FIN8</accession>
<dbReference type="InterPro" id="IPR045152">
    <property type="entry name" value="EDC4-like"/>
</dbReference>
<evidence type="ECO:0000256" key="3">
    <source>
        <dbReference type="ARBA" id="ARBA00022490"/>
    </source>
</evidence>
<dbReference type="Gene3D" id="2.130.10.10">
    <property type="entry name" value="YVTN repeat-like/Quinoprotein amine dehydrogenase"/>
    <property type="match status" value="1"/>
</dbReference>
<evidence type="ECO:0000256" key="5">
    <source>
        <dbReference type="ARBA" id="ARBA00022737"/>
    </source>
</evidence>
<dbReference type="VEuPathDB" id="VectorBase:HLOH_042218"/>
<evidence type="ECO:0000259" key="7">
    <source>
        <dbReference type="Pfam" id="PF16529"/>
    </source>
</evidence>
<keyword evidence="9" id="KW-1185">Reference proteome</keyword>
<dbReference type="InterPro" id="IPR036322">
    <property type="entry name" value="WD40_repeat_dom_sf"/>
</dbReference>
<dbReference type="SMART" id="SM00320">
    <property type="entry name" value="WD40"/>
    <property type="match status" value="2"/>
</dbReference>
<dbReference type="InterPro" id="IPR015943">
    <property type="entry name" value="WD40/YVTN_repeat-like_dom_sf"/>
</dbReference>
<gene>
    <name evidence="8" type="ORF">HPB48_005099</name>
</gene>
<dbReference type="OMA" id="HEYQPHE"/>
<dbReference type="Proteomes" id="UP000821853">
    <property type="component" value="Chromosome 1"/>
</dbReference>
<dbReference type="PROSITE" id="PS50082">
    <property type="entry name" value="WD_REPEATS_2"/>
    <property type="match status" value="1"/>
</dbReference>
<comment type="caution">
    <text evidence="8">The sequence shown here is derived from an EMBL/GenBank/DDBJ whole genome shotgun (WGS) entry which is preliminary data.</text>
</comment>
<dbReference type="InterPro" id="IPR001680">
    <property type="entry name" value="WD40_rpt"/>
</dbReference>
<keyword evidence="5" id="KW-0677">Repeat</keyword>
<dbReference type="OrthoDB" id="21128at2759"/>
<comment type="similarity">
    <text evidence="2">Belongs to the WD repeat EDC4 family.</text>
</comment>
<name>A0A9J6FIN8_HAELO</name>
<dbReference type="Pfam" id="PF16529">
    <property type="entry name" value="Ge1_WD40"/>
    <property type="match status" value="1"/>
</dbReference>
<dbReference type="GO" id="GO:0000932">
    <property type="term" value="C:P-body"/>
    <property type="evidence" value="ECO:0007669"/>
    <property type="project" value="UniProtKB-SubCell"/>
</dbReference>
<organism evidence="8 9">
    <name type="scientific">Haemaphysalis longicornis</name>
    <name type="common">Bush tick</name>
    <dbReference type="NCBI Taxonomy" id="44386"/>
    <lineage>
        <taxon>Eukaryota</taxon>
        <taxon>Metazoa</taxon>
        <taxon>Ecdysozoa</taxon>
        <taxon>Arthropoda</taxon>
        <taxon>Chelicerata</taxon>
        <taxon>Arachnida</taxon>
        <taxon>Acari</taxon>
        <taxon>Parasitiformes</taxon>
        <taxon>Ixodida</taxon>
        <taxon>Ixodoidea</taxon>
        <taxon>Ixodidae</taxon>
        <taxon>Haemaphysalinae</taxon>
        <taxon>Haemaphysalis</taxon>
    </lineage>
</organism>
<keyword evidence="4 6" id="KW-0853">WD repeat</keyword>
<evidence type="ECO:0000256" key="4">
    <source>
        <dbReference type="ARBA" id="ARBA00022574"/>
    </source>
</evidence>
<dbReference type="GO" id="GO:0031087">
    <property type="term" value="P:deadenylation-independent decapping of nuclear-transcribed mRNA"/>
    <property type="evidence" value="ECO:0007669"/>
    <property type="project" value="InterPro"/>
</dbReference>
<dbReference type="InterPro" id="IPR032401">
    <property type="entry name" value="EDC4_WD40"/>
</dbReference>
<dbReference type="PANTHER" id="PTHR15598:SF5">
    <property type="entry name" value="ENHANCER OF MRNA-DECAPPING PROTEIN 4"/>
    <property type="match status" value="1"/>
</dbReference>
<sequence>MKIKNIVDYSWGLSYNIGKHIALHMSKTYLAYALRTADSSAGVVRVLNLQTGVRVLLRGFRGLIRDMAFARLMSPVLIAVVDAFGTLCVYEVHNSDKSTLWLKVERPAGEPASEHRRVVWCPYVPDDARGGNGGDDEASKVLAATNLEEAEVWNLAAVVAEHGMGCTLTVPDVRVGLQRIIEHTGPIIDACFSPDGTALAIAGADGQVRFFQVYMQEPDVTPRCLHRWCPHDEKPVSCLIFLDNIALANADTQFWRYALTGTDNNTELKLWNCERWTCLQTIRFIVPPGDTAPPPAFKVEVDPSANYIVLSDIHRKVVYVCQLKLDHDAELVSLALFPVVAPVLNFAVVEARRCRFKPSTNTEQINRLEGPQGTEVADEDHTSEVFEEGIMVQLHWMSTR</sequence>
<protein>
    <recommendedName>
        <fullName evidence="7">Enhancer of mRNA-decapping protein 4 WD40 repeat region domain-containing protein</fullName>
    </recommendedName>
</protein>
<evidence type="ECO:0000256" key="1">
    <source>
        <dbReference type="ARBA" id="ARBA00004201"/>
    </source>
</evidence>
<proteinExistence type="inferred from homology"/>
<dbReference type="AlphaFoldDB" id="A0A9J6FIN8"/>
<comment type="subcellular location">
    <subcellularLocation>
        <location evidence="1">Cytoplasm</location>
        <location evidence="1">P-body</location>
    </subcellularLocation>
</comment>
<dbReference type="EMBL" id="JABSTR010000001">
    <property type="protein sequence ID" value="KAH9361748.1"/>
    <property type="molecule type" value="Genomic_DNA"/>
</dbReference>
<evidence type="ECO:0000313" key="9">
    <source>
        <dbReference type="Proteomes" id="UP000821853"/>
    </source>
</evidence>
<feature type="repeat" description="WD" evidence="6">
    <location>
        <begin position="180"/>
        <end position="213"/>
    </location>
</feature>